<dbReference type="FunFam" id="3.40.50.880:FF:000010">
    <property type="entry name" value="uncharacterized protein LOC100176842 isoform X2"/>
    <property type="match status" value="1"/>
</dbReference>
<dbReference type="GO" id="GO:1903600">
    <property type="term" value="C:glutaminase complex"/>
    <property type="evidence" value="ECO:0007669"/>
    <property type="project" value="TreeGrafter"/>
</dbReference>
<comment type="caution">
    <text evidence="13">The sequence shown here is derived from an EMBL/GenBank/DDBJ whole genome shotgun (WGS) entry which is preliminary data.</text>
</comment>
<dbReference type="PIRSF" id="PIRSF005639">
    <property type="entry name" value="Glut_amidoT_SNO"/>
    <property type="match status" value="1"/>
</dbReference>
<comment type="catalytic activity">
    <reaction evidence="6 10">
        <text>aldehydo-D-ribose 5-phosphate + D-glyceraldehyde 3-phosphate + L-glutamine = pyridoxal 5'-phosphate + L-glutamate + phosphate + 3 H2O + H(+)</text>
        <dbReference type="Rhea" id="RHEA:31507"/>
        <dbReference type="ChEBI" id="CHEBI:15377"/>
        <dbReference type="ChEBI" id="CHEBI:15378"/>
        <dbReference type="ChEBI" id="CHEBI:29985"/>
        <dbReference type="ChEBI" id="CHEBI:43474"/>
        <dbReference type="ChEBI" id="CHEBI:58273"/>
        <dbReference type="ChEBI" id="CHEBI:58359"/>
        <dbReference type="ChEBI" id="CHEBI:59776"/>
        <dbReference type="ChEBI" id="CHEBI:597326"/>
        <dbReference type="EC" id="4.3.3.6"/>
    </reaction>
</comment>
<comment type="similarity">
    <text evidence="1 10">Belongs to the glutaminase PdxT/SNO family.</text>
</comment>
<evidence type="ECO:0000256" key="11">
    <source>
        <dbReference type="PIRSR" id="PIRSR005639-1"/>
    </source>
</evidence>
<dbReference type="HAMAP" id="MF_01615">
    <property type="entry name" value="PdxT"/>
    <property type="match status" value="1"/>
</dbReference>
<dbReference type="EMBL" id="LAYJ01000033">
    <property type="protein sequence ID" value="KKI52207.1"/>
    <property type="molecule type" value="Genomic_DNA"/>
</dbReference>
<dbReference type="GO" id="GO:0016757">
    <property type="term" value="F:glycosyltransferase activity"/>
    <property type="evidence" value="ECO:0007669"/>
    <property type="project" value="UniProtKB-KW"/>
</dbReference>
<proteinExistence type="inferred from homology"/>
<evidence type="ECO:0000256" key="2">
    <source>
        <dbReference type="ARBA" id="ARBA00022801"/>
    </source>
</evidence>
<keyword evidence="14" id="KW-1185">Reference proteome</keyword>
<keyword evidence="3 10" id="KW-0663">Pyridoxal phosphate</keyword>
<dbReference type="EC" id="3.5.1.2" evidence="10"/>
<dbReference type="EC" id="4.3.3.6" evidence="10"/>
<evidence type="ECO:0000256" key="5">
    <source>
        <dbReference type="ARBA" id="ARBA00023239"/>
    </source>
</evidence>
<evidence type="ECO:0000256" key="8">
    <source>
        <dbReference type="ARBA" id="ARBA00054599"/>
    </source>
</evidence>
<evidence type="ECO:0000256" key="10">
    <source>
        <dbReference type="HAMAP-Rule" id="MF_01615"/>
    </source>
</evidence>
<evidence type="ECO:0000256" key="1">
    <source>
        <dbReference type="ARBA" id="ARBA00008345"/>
    </source>
</evidence>
<keyword evidence="2 10" id="KW-0378">Hydrolase</keyword>
<dbReference type="PANTHER" id="PTHR31559">
    <property type="entry name" value="PYRIDOXAL 5'-PHOSPHATE SYNTHASE SUBUNIT SNO"/>
    <property type="match status" value="1"/>
</dbReference>
<dbReference type="InterPro" id="IPR029062">
    <property type="entry name" value="Class_I_gatase-like"/>
</dbReference>
<dbReference type="PANTHER" id="PTHR31559:SF0">
    <property type="entry name" value="PYRIDOXAL 5'-PHOSPHATE SYNTHASE SUBUNIT SNO1-RELATED"/>
    <property type="match status" value="1"/>
</dbReference>
<evidence type="ECO:0000313" key="14">
    <source>
        <dbReference type="Proteomes" id="UP000034076"/>
    </source>
</evidence>
<dbReference type="Pfam" id="PF01174">
    <property type="entry name" value="SNO"/>
    <property type="match status" value="1"/>
</dbReference>
<protein>
    <recommendedName>
        <fullName evidence="10">Pyridoxal 5'-phosphate synthase subunit PdxT</fullName>
        <ecNumber evidence="10">4.3.3.6</ecNumber>
    </recommendedName>
    <alternativeName>
        <fullName evidence="10">Pdx2</fullName>
    </alternativeName>
    <alternativeName>
        <fullName evidence="10">Pyridoxal 5'-phosphate synthase glutaminase subunit</fullName>
        <ecNumber evidence="10">3.5.1.2</ecNumber>
    </alternativeName>
</protein>
<feature type="active site" description="Charge relay system" evidence="10 11">
    <location>
        <position position="172"/>
    </location>
</feature>
<dbReference type="InterPro" id="IPR021196">
    <property type="entry name" value="PdxT/SNO_CS"/>
</dbReference>
<dbReference type="PROSITE" id="PS51273">
    <property type="entry name" value="GATASE_TYPE_1"/>
    <property type="match status" value="1"/>
</dbReference>
<dbReference type="GO" id="GO:0006543">
    <property type="term" value="P:L-glutamine catabolic process"/>
    <property type="evidence" value="ECO:0007669"/>
    <property type="project" value="UniProtKB-UniRule"/>
</dbReference>
<dbReference type="Gene3D" id="3.40.50.880">
    <property type="match status" value="1"/>
</dbReference>
<dbReference type="SUPFAM" id="SSF52317">
    <property type="entry name" value="Class I glutamine amidotransferase-like"/>
    <property type="match status" value="1"/>
</dbReference>
<dbReference type="PROSITE" id="PS01236">
    <property type="entry name" value="PDXT_SNO_1"/>
    <property type="match status" value="1"/>
</dbReference>
<feature type="binding site" evidence="10 12">
    <location>
        <begin position="134"/>
        <end position="135"/>
    </location>
    <ligand>
        <name>L-glutamine</name>
        <dbReference type="ChEBI" id="CHEBI:58359"/>
    </ligand>
</feature>
<dbReference type="PROSITE" id="PS51130">
    <property type="entry name" value="PDXT_SNO_2"/>
    <property type="match status" value="1"/>
</dbReference>
<dbReference type="PATRIC" id="fig|270498.16.peg.2924"/>
<dbReference type="GO" id="GO:0008614">
    <property type="term" value="P:pyridoxine metabolic process"/>
    <property type="evidence" value="ECO:0007669"/>
    <property type="project" value="TreeGrafter"/>
</dbReference>
<sequence>MNIGVLALQGAFAEHIGILEDEGITCFEIRKKSDIPGQKMDGLILPGGESTVMRKLLVRLDLLEPLQEMIRNGLPVLGTCAGLILLAKRITGGDQPCFACMDTTVRRNAYGRQLGSFEVIEEFVGIGLIPMTFIRGPYIESAGKNVDILARVDEKIVAARQGNMLVTAFHPELTDNRSVHRYFLDIVRNNYREAPAGRSA</sequence>
<evidence type="ECO:0000256" key="12">
    <source>
        <dbReference type="PIRSR" id="PIRSR005639-2"/>
    </source>
</evidence>
<gene>
    <name evidence="10" type="primary">pdxT</name>
    <name evidence="13" type="ORF">CHK_0315</name>
</gene>
<comment type="function">
    <text evidence="8 10">Catalyzes the hydrolysis of glutamine to glutamate and ammonia as part of the biosynthesis of pyridoxal 5'-phosphate. The resulting ammonia molecule is channeled to the active site of PdxS.</text>
</comment>
<organism evidence="13 14">
    <name type="scientific">Christensenella hongkongensis</name>
    <dbReference type="NCBI Taxonomy" id="270498"/>
    <lineage>
        <taxon>Bacteria</taxon>
        <taxon>Bacillati</taxon>
        <taxon>Bacillota</taxon>
        <taxon>Clostridia</taxon>
        <taxon>Christensenellales</taxon>
        <taxon>Christensenellaceae</taxon>
        <taxon>Christensenella</taxon>
    </lineage>
</organism>
<reference evidence="13 14" key="1">
    <citation type="submission" date="2015-04" db="EMBL/GenBank/DDBJ databases">
        <title>Draft genome sequence of bacteremic isolate Catabacter hongkongensis type strain HKU16T.</title>
        <authorList>
            <person name="Lau S.K."/>
            <person name="Teng J.L."/>
            <person name="Huang Y."/>
            <person name="Curreem S.O."/>
            <person name="Tsui S.K."/>
            <person name="Woo P.C."/>
        </authorList>
    </citation>
    <scope>NUCLEOTIDE SEQUENCE [LARGE SCALE GENOMIC DNA]</scope>
    <source>
        <strain evidence="13 14">HKU16</strain>
    </source>
</reference>
<dbReference type="AlphaFoldDB" id="A0A0M2NP72"/>
<dbReference type="GO" id="GO:0004359">
    <property type="term" value="F:glutaminase activity"/>
    <property type="evidence" value="ECO:0007669"/>
    <property type="project" value="UniProtKB-UniRule"/>
</dbReference>
<keyword evidence="5 10" id="KW-0456">Lyase</keyword>
<dbReference type="UniPathway" id="UPA00245"/>
<evidence type="ECO:0000256" key="7">
    <source>
        <dbReference type="ARBA" id="ARBA00049534"/>
    </source>
</evidence>
<comment type="pathway">
    <text evidence="10">Cofactor biosynthesis; pyridoxal 5'-phosphate biosynthesis.</text>
</comment>
<comment type="catalytic activity">
    <reaction evidence="7 10">
        <text>L-glutamine + H2O = L-glutamate + NH4(+)</text>
        <dbReference type="Rhea" id="RHEA:15889"/>
        <dbReference type="ChEBI" id="CHEBI:15377"/>
        <dbReference type="ChEBI" id="CHEBI:28938"/>
        <dbReference type="ChEBI" id="CHEBI:29985"/>
        <dbReference type="ChEBI" id="CHEBI:58359"/>
        <dbReference type="EC" id="3.5.1.2"/>
    </reaction>
</comment>
<dbReference type="GO" id="GO:0005829">
    <property type="term" value="C:cytosol"/>
    <property type="evidence" value="ECO:0007669"/>
    <property type="project" value="TreeGrafter"/>
</dbReference>
<keyword evidence="13" id="KW-0808">Transferase</keyword>
<evidence type="ECO:0000313" key="13">
    <source>
        <dbReference type="EMBL" id="KKI52207.1"/>
    </source>
</evidence>
<accession>A0A0M2NP72</accession>
<dbReference type="NCBIfam" id="TIGR03800">
    <property type="entry name" value="PLP_synth_Pdx2"/>
    <property type="match status" value="1"/>
</dbReference>
<evidence type="ECO:0000256" key="3">
    <source>
        <dbReference type="ARBA" id="ARBA00022898"/>
    </source>
</evidence>
<comment type="subunit">
    <text evidence="9 10">In the presence of PdxS, forms a dodecamer of heterodimers. Only shows activity in the heterodimer.</text>
</comment>
<keyword evidence="4 10" id="KW-0315">Glutamine amidotransferase</keyword>
<keyword evidence="13" id="KW-0328">Glycosyltransferase</keyword>
<evidence type="ECO:0000256" key="4">
    <source>
        <dbReference type="ARBA" id="ARBA00022962"/>
    </source>
</evidence>
<dbReference type="Proteomes" id="UP000034076">
    <property type="component" value="Unassembled WGS sequence"/>
</dbReference>
<dbReference type="OrthoDB" id="9810320at2"/>
<dbReference type="CDD" id="cd01749">
    <property type="entry name" value="GATase1_PB"/>
    <property type="match status" value="1"/>
</dbReference>
<dbReference type="GO" id="GO:0042823">
    <property type="term" value="P:pyridoxal phosphate biosynthetic process"/>
    <property type="evidence" value="ECO:0007669"/>
    <property type="project" value="UniProtKB-UniRule"/>
</dbReference>
<evidence type="ECO:0000256" key="9">
    <source>
        <dbReference type="ARBA" id="ARBA00064749"/>
    </source>
</evidence>
<feature type="active site" description="Nucleophile" evidence="10 11">
    <location>
        <position position="80"/>
    </location>
</feature>
<feature type="binding site" evidence="10 12">
    <location>
        <begin position="48"/>
        <end position="50"/>
    </location>
    <ligand>
        <name>L-glutamine</name>
        <dbReference type="ChEBI" id="CHEBI:58359"/>
    </ligand>
</feature>
<name>A0A0M2NP72_9FIRM</name>
<dbReference type="InterPro" id="IPR002161">
    <property type="entry name" value="PdxT/SNO"/>
</dbReference>
<dbReference type="GO" id="GO:0036381">
    <property type="term" value="F:pyridoxal 5'-phosphate synthase (glutamine hydrolysing) activity"/>
    <property type="evidence" value="ECO:0007669"/>
    <property type="project" value="UniProtKB-UniRule"/>
</dbReference>
<dbReference type="RefSeq" id="WP_046442232.1">
    <property type="nucleotide sequence ID" value="NZ_JAXDTA010000067.1"/>
</dbReference>
<evidence type="ECO:0000256" key="6">
    <source>
        <dbReference type="ARBA" id="ARBA00047992"/>
    </source>
</evidence>
<feature type="binding site" evidence="10 12">
    <location>
        <position position="107"/>
    </location>
    <ligand>
        <name>L-glutamine</name>
        <dbReference type="ChEBI" id="CHEBI:58359"/>
    </ligand>
</feature>
<feature type="active site" description="Charge relay system" evidence="10 11">
    <location>
        <position position="170"/>
    </location>
</feature>
<dbReference type="STRING" id="270498.CHK_0315"/>